<name>A0A6G1J106_9PLEO</name>
<evidence type="ECO:0000313" key="2">
    <source>
        <dbReference type="EMBL" id="KAF2683829.1"/>
    </source>
</evidence>
<organism evidence="2 3">
    <name type="scientific">Lentithecium fluviatile CBS 122367</name>
    <dbReference type="NCBI Taxonomy" id="1168545"/>
    <lineage>
        <taxon>Eukaryota</taxon>
        <taxon>Fungi</taxon>
        <taxon>Dikarya</taxon>
        <taxon>Ascomycota</taxon>
        <taxon>Pezizomycotina</taxon>
        <taxon>Dothideomycetes</taxon>
        <taxon>Pleosporomycetidae</taxon>
        <taxon>Pleosporales</taxon>
        <taxon>Massarineae</taxon>
        <taxon>Lentitheciaceae</taxon>
        <taxon>Lentithecium</taxon>
    </lineage>
</organism>
<dbReference type="AlphaFoldDB" id="A0A6G1J106"/>
<dbReference type="Proteomes" id="UP000799291">
    <property type="component" value="Unassembled WGS sequence"/>
</dbReference>
<accession>A0A6G1J106</accession>
<feature type="region of interest" description="Disordered" evidence="1">
    <location>
        <begin position="1010"/>
        <end position="1041"/>
    </location>
</feature>
<dbReference type="EMBL" id="MU005583">
    <property type="protein sequence ID" value="KAF2683829.1"/>
    <property type="molecule type" value="Genomic_DNA"/>
</dbReference>
<dbReference type="Gene3D" id="1.25.40.20">
    <property type="entry name" value="Ankyrin repeat-containing domain"/>
    <property type="match status" value="1"/>
</dbReference>
<evidence type="ECO:0008006" key="4">
    <source>
        <dbReference type="Google" id="ProtNLM"/>
    </source>
</evidence>
<dbReference type="InterPro" id="IPR036770">
    <property type="entry name" value="Ankyrin_rpt-contain_sf"/>
</dbReference>
<dbReference type="SUPFAM" id="SSF48403">
    <property type="entry name" value="Ankyrin repeat"/>
    <property type="match status" value="1"/>
</dbReference>
<protein>
    <recommendedName>
        <fullName evidence="4">Fungal N-terminal domain-containing protein</fullName>
    </recommendedName>
</protein>
<gene>
    <name evidence="2" type="ORF">K458DRAFT_432023</name>
</gene>
<evidence type="ECO:0000313" key="3">
    <source>
        <dbReference type="Proteomes" id="UP000799291"/>
    </source>
</evidence>
<reference evidence="2" key="1">
    <citation type="journal article" date="2020" name="Stud. Mycol.">
        <title>101 Dothideomycetes genomes: a test case for predicting lifestyles and emergence of pathogens.</title>
        <authorList>
            <person name="Haridas S."/>
            <person name="Albert R."/>
            <person name="Binder M."/>
            <person name="Bloem J."/>
            <person name="Labutti K."/>
            <person name="Salamov A."/>
            <person name="Andreopoulos B."/>
            <person name="Baker S."/>
            <person name="Barry K."/>
            <person name="Bills G."/>
            <person name="Bluhm B."/>
            <person name="Cannon C."/>
            <person name="Castanera R."/>
            <person name="Culley D."/>
            <person name="Daum C."/>
            <person name="Ezra D."/>
            <person name="Gonzalez J."/>
            <person name="Henrissat B."/>
            <person name="Kuo A."/>
            <person name="Liang C."/>
            <person name="Lipzen A."/>
            <person name="Lutzoni F."/>
            <person name="Magnuson J."/>
            <person name="Mondo S."/>
            <person name="Nolan M."/>
            <person name="Ohm R."/>
            <person name="Pangilinan J."/>
            <person name="Park H.-J."/>
            <person name="Ramirez L."/>
            <person name="Alfaro M."/>
            <person name="Sun H."/>
            <person name="Tritt A."/>
            <person name="Yoshinaga Y."/>
            <person name="Zwiers L.-H."/>
            <person name="Turgeon B."/>
            <person name="Goodwin S."/>
            <person name="Spatafora J."/>
            <person name="Crous P."/>
            <person name="Grigoriev I."/>
        </authorList>
    </citation>
    <scope>NUCLEOTIDE SEQUENCE</scope>
    <source>
        <strain evidence="2">CBS 122367</strain>
    </source>
</reference>
<dbReference type="OrthoDB" id="1577640at2759"/>
<sequence length="1041" mass="117159">MADLAVGLVSLSLQVCKELTWYIGGAKEAKNRSAQIATRIERLASLLERLDLIVKRRETSGAQGVASEGIVACAKALAEIGAKLGCERSVRGSAFRQQMRILGQRLAFPFKQDDVMFLKDVLGGVEHFLGLALQALELEVMDDTRRQVGQAVRLSQQNYQMVMDRVGDFQESSTRQLEYQAEVLESASNTSNQHMGMVHAELVEINTHLNPMAADLNAVSIAVPEMLSKLSRLEEKLDRYGLSSLSSSAIERDVSDFSSLATDMRKMNRKASRKKFMKQRCTCHGHSSTTKLLRWPVSITKTESSVHLPDCPYAAIEEAVTSLQVHFTMCSISLRRKAHVGLALSHGAGAATIAPVLKCNRIVLRTSPAFRLLAGFKRIIGSSPRSDAWEKPATQLLRLFQRREASPHDRLPNGMTLLHFFCYKMQKIFTVDVADPEKCIENYYAMGARILEYLPTQAMEKDDEGKTCIDYFVFGSHASLVEHFLDHGISVSMWMQLSSFGNDLAGFGLHPTPATEDSYECSEQMKALLFRDEEWLRRLIRADKTALEKREGGTPLYQEATRVGWRRGCEILLENGVEVRADAANPLLKFAVMAAKDDEGSIGVVQFWLDARSSLSQQELEHVGSLEEVFVDDVLAQANSRPALFGMLLSALVKQRKELQEIVEERNIEVRSDRLLDAQAGDVIAELEDRGVEVHPSLKPTTRSVYYVSGSLENGPFLDTLYRAGFRDVTTDDFNQNANERSLSPLFYLLAKDHGRTTPNRVIDSITWFLAHGTDLEEKWPRSDVTLGHFLGYRLGHDNPGLSYHSFYAVEKYPSFFASQITDGCKCPCSTNGCLFVTSFCKGMTTPNDIYPNTELLGVERAWQRVRRSWRNRLQIMASYVVEAAPRKQNRWLVTEVIRLAVFTELGIRHTCCDIEPLIKQGNPDTTRQLVPRYDDEELQVVQEEDVHLVELLEELVVKLNKAYDEHWLDVQGFLDLTFVIEMDRVLAQLREEDKGFEGGRREIGVVMHGGGGDWEESETSMEVEESSDEGCWQFDGDDDV</sequence>
<proteinExistence type="predicted"/>
<feature type="compositionally biased region" description="Acidic residues" evidence="1">
    <location>
        <begin position="1014"/>
        <end position="1029"/>
    </location>
</feature>
<evidence type="ECO:0000256" key="1">
    <source>
        <dbReference type="SAM" id="MobiDB-lite"/>
    </source>
</evidence>
<keyword evidence="3" id="KW-1185">Reference proteome</keyword>